<gene>
    <name evidence="2" type="ORF">PCIT_b0871</name>
</gene>
<organism evidence="2 3">
    <name type="scientific">Pseudoalteromonas citrea</name>
    <dbReference type="NCBI Taxonomy" id="43655"/>
    <lineage>
        <taxon>Bacteria</taxon>
        <taxon>Pseudomonadati</taxon>
        <taxon>Pseudomonadota</taxon>
        <taxon>Gammaproteobacteria</taxon>
        <taxon>Alteromonadales</taxon>
        <taxon>Pseudoalteromonadaceae</taxon>
        <taxon>Pseudoalteromonas</taxon>
    </lineage>
</organism>
<reference evidence="2" key="2">
    <citation type="submission" date="2015-03" db="EMBL/GenBank/DDBJ databases">
        <title>Genome sequence of Pseudoalteromonas citrea.</title>
        <authorList>
            <person name="Xie B.-B."/>
            <person name="Rong J.-C."/>
            <person name="Qin Q.-L."/>
            <person name="Zhang Y.-Z."/>
        </authorList>
    </citation>
    <scope>NUCLEOTIDE SEQUENCE</scope>
    <source>
        <strain evidence="2">DSM 8771</strain>
    </source>
</reference>
<dbReference type="SUPFAM" id="SSF54427">
    <property type="entry name" value="NTF2-like"/>
    <property type="match status" value="1"/>
</dbReference>
<feature type="domain" description="SnoaL-like" evidence="1">
    <location>
        <begin position="26"/>
        <end position="101"/>
    </location>
</feature>
<dbReference type="InterPro" id="IPR037401">
    <property type="entry name" value="SnoaL-like"/>
</dbReference>
<dbReference type="Proteomes" id="UP000016487">
    <property type="component" value="Unassembled WGS sequence"/>
</dbReference>
<proteinExistence type="predicted"/>
<evidence type="ECO:0000313" key="2">
    <source>
        <dbReference type="EMBL" id="KAF7764800.1"/>
    </source>
</evidence>
<evidence type="ECO:0000259" key="1">
    <source>
        <dbReference type="Pfam" id="PF12680"/>
    </source>
</evidence>
<dbReference type="Gene3D" id="3.10.450.50">
    <property type="match status" value="1"/>
</dbReference>
<sequence>MASKLLRYEHMAPQSVFEACKAGILQWQTAFNSQDAQGCAAQYHEDCTMVAKPFGTFTGTEQIQALWQQIIDQGFNNVQYSDVIWQPEGDDGFLLTSSWEMNKAFGVVHKEHWQVQADGKAVLVYDEFEVQGER</sequence>
<evidence type="ECO:0000313" key="3">
    <source>
        <dbReference type="Proteomes" id="UP000016487"/>
    </source>
</evidence>
<comment type="caution">
    <text evidence="2">The sequence shown here is derived from an EMBL/GenBank/DDBJ whole genome shotgun (WGS) entry which is preliminary data.</text>
</comment>
<dbReference type="EMBL" id="AHBZ03000027">
    <property type="protein sequence ID" value="KAF7764800.1"/>
    <property type="molecule type" value="Genomic_DNA"/>
</dbReference>
<dbReference type="InterPro" id="IPR032710">
    <property type="entry name" value="NTF2-like_dom_sf"/>
</dbReference>
<reference evidence="2" key="1">
    <citation type="journal article" date="2012" name="J. Bacteriol.">
        <title>Genome sequences of type strains of seven species of the marine bacterium Pseudoalteromonas.</title>
        <authorList>
            <person name="Xie B.B."/>
            <person name="Shu Y.L."/>
            <person name="Qin Q.L."/>
            <person name="Rong J.C."/>
            <person name="Zhang X.Y."/>
            <person name="Chen X.L."/>
            <person name="Shi M."/>
            <person name="He H.L."/>
            <person name="Zhou B.C."/>
            <person name="Zhang Y.Z."/>
        </authorList>
    </citation>
    <scope>NUCLEOTIDE SEQUENCE</scope>
    <source>
        <strain evidence="2">DSM 8771</strain>
    </source>
</reference>
<name>A0AAD4AF49_9GAMM</name>
<dbReference type="Pfam" id="PF12680">
    <property type="entry name" value="SnoaL_2"/>
    <property type="match status" value="1"/>
</dbReference>
<protein>
    <recommendedName>
        <fullName evidence="1">SnoaL-like domain-containing protein</fullName>
    </recommendedName>
</protein>
<dbReference type="AlphaFoldDB" id="A0AAD4AF49"/>
<accession>A0AAD4AF49</accession>